<dbReference type="PRINTS" id="PR00455">
    <property type="entry name" value="HTHTETR"/>
</dbReference>
<dbReference type="PANTHER" id="PTHR30055">
    <property type="entry name" value="HTH-TYPE TRANSCRIPTIONAL REGULATOR RUTR"/>
    <property type="match status" value="1"/>
</dbReference>
<keyword evidence="3" id="KW-0804">Transcription</keyword>
<accession>A0A7I7W3I2</accession>
<dbReference type="PROSITE" id="PS50977">
    <property type="entry name" value="HTH_TETR_2"/>
    <property type="match status" value="1"/>
</dbReference>
<evidence type="ECO:0000256" key="1">
    <source>
        <dbReference type="ARBA" id="ARBA00023015"/>
    </source>
</evidence>
<dbReference type="GO" id="GO:0000976">
    <property type="term" value="F:transcription cis-regulatory region binding"/>
    <property type="evidence" value="ECO:0007669"/>
    <property type="project" value="TreeGrafter"/>
</dbReference>
<dbReference type="OrthoDB" id="3481545at2"/>
<evidence type="ECO:0000313" key="7">
    <source>
        <dbReference type="EMBL" id="ORA36688.1"/>
    </source>
</evidence>
<evidence type="ECO:0000313" key="8">
    <source>
        <dbReference type="Proteomes" id="UP000192441"/>
    </source>
</evidence>
<dbReference type="Gene3D" id="1.10.357.10">
    <property type="entry name" value="Tetracycline Repressor, domain 2"/>
    <property type="match status" value="1"/>
</dbReference>
<evidence type="ECO:0000256" key="2">
    <source>
        <dbReference type="ARBA" id="ARBA00023125"/>
    </source>
</evidence>
<evidence type="ECO:0000256" key="3">
    <source>
        <dbReference type="ARBA" id="ARBA00023163"/>
    </source>
</evidence>
<dbReference type="InterPro" id="IPR049513">
    <property type="entry name" value="TetR_C_40"/>
</dbReference>
<proteinExistence type="predicted"/>
<dbReference type="Proteomes" id="UP000467379">
    <property type="component" value="Chromosome"/>
</dbReference>
<evidence type="ECO:0000313" key="6">
    <source>
        <dbReference type="EMBL" id="BBZ11355.1"/>
    </source>
</evidence>
<dbReference type="Proteomes" id="UP000192441">
    <property type="component" value="Unassembled WGS sequence"/>
</dbReference>
<evidence type="ECO:0000256" key="4">
    <source>
        <dbReference type="PROSITE-ProRule" id="PRU00335"/>
    </source>
</evidence>
<dbReference type="GO" id="GO:0003700">
    <property type="term" value="F:DNA-binding transcription factor activity"/>
    <property type="evidence" value="ECO:0007669"/>
    <property type="project" value="TreeGrafter"/>
</dbReference>
<evidence type="ECO:0000259" key="5">
    <source>
        <dbReference type="PROSITE" id="PS50977"/>
    </source>
</evidence>
<reference evidence="6" key="3">
    <citation type="submission" date="2020-02" db="EMBL/GenBank/DDBJ databases">
        <authorList>
            <person name="Matsumoto Y."/>
            <person name="Motooka D."/>
            <person name="Nakamura S."/>
        </authorList>
    </citation>
    <scope>NUCLEOTIDE SEQUENCE</scope>
    <source>
        <strain evidence="6">JCM 12687</strain>
    </source>
</reference>
<gene>
    <name evidence="7" type="ORF">BST20_15415</name>
    <name evidence="6" type="ORF">MBRA_15500</name>
</gene>
<dbReference type="InterPro" id="IPR001647">
    <property type="entry name" value="HTH_TetR"/>
</dbReference>
<protein>
    <submittedName>
        <fullName evidence="6 7">TetR family transcriptional regulator</fullName>
    </submittedName>
</protein>
<dbReference type="EMBL" id="MVHM01000009">
    <property type="protein sequence ID" value="ORA36688.1"/>
    <property type="molecule type" value="Genomic_DNA"/>
</dbReference>
<evidence type="ECO:0000313" key="9">
    <source>
        <dbReference type="Proteomes" id="UP000467379"/>
    </source>
</evidence>
<dbReference type="Pfam" id="PF21306">
    <property type="entry name" value="TetR_C_40"/>
    <property type="match status" value="1"/>
</dbReference>
<organism evidence="7 8">
    <name type="scientific">Mycobacterium branderi</name>
    <dbReference type="NCBI Taxonomy" id="43348"/>
    <lineage>
        <taxon>Bacteria</taxon>
        <taxon>Bacillati</taxon>
        <taxon>Actinomycetota</taxon>
        <taxon>Actinomycetes</taxon>
        <taxon>Mycobacteriales</taxon>
        <taxon>Mycobacteriaceae</taxon>
        <taxon>Mycobacterium</taxon>
    </lineage>
</organism>
<reference evidence="7 8" key="1">
    <citation type="submission" date="2016-12" db="EMBL/GenBank/DDBJ databases">
        <title>The new phylogeny of genus Mycobacterium.</title>
        <authorList>
            <person name="Tortoli E."/>
            <person name="Trovato A."/>
            <person name="Cirillo D.M."/>
        </authorList>
    </citation>
    <scope>NUCLEOTIDE SEQUENCE [LARGE SCALE GENOMIC DNA]</scope>
    <source>
        <strain evidence="7 8">DSM 44624</strain>
    </source>
</reference>
<keyword evidence="1" id="KW-0805">Transcription regulation</keyword>
<dbReference type="Pfam" id="PF00440">
    <property type="entry name" value="TetR_N"/>
    <property type="match status" value="1"/>
</dbReference>
<keyword evidence="9" id="KW-1185">Reference proteome</keyword>
<dbReference type="EMBL" id="AP022606">
    <property type="protein sequence ID" value="BBZ11355.1"/>
    <property type="molecule type" value="Genomic_DNA"/>
</dbReference>
<dbReference type="AlphaFoldDB" id="A0A7I7W3I2"/>
<dbReference type="RefSeq" id="WP_083132263.1">
    <property type="nucleotide sequence ID" value="NZ_AP022606.1"/>
</dbReference>
<sequence>MTTEVSTQSTRRPDPRKARTRAALIAAGRRLLADGRTAVSVQEITNEAGVGFGSFYNHFDSKEELFAEAVASTLDDWGQMRDLLVEGIHDPAEVFATSFRMLGRMQRELPELVRVVLNQGMSVLLTDRGLRPRALVDLQRGIETGRFSVPDADMALMMSGGALLGLMQLLDADADLDSAQVSDDYARHVLLMLGLDAGEADRLVALPLPLLPIPE</sequence>
<name>A0A7I7W3I2_9MYCO</name>
<feature type="DNA-binding region" description="H-T-H motif" evidence="4">
    <location>
        <begin position="40"/>
        <end position="59"/>
    </location>
</feature>
<dbReference type="SUPFAM" id="SSF46689">
    <property type="entry name" value="Homeodomain-like"/>
    <property type="match status" value="1"/>
</dbReference>
<dbReference type="InterPro" id="IPR009057">
    <property type="entry name" value="Homeodomain-like_sf"/>
</dbReference>
<reference evidence="6 9" key="2">
    <citation type="journal article" date="2019" name="Emerg. Microbes Infect.">
        <title>Comprehensive subspecies identification of 175 nontuberculous mycobacteria species based on 7547 genomic profiles.</title>
        <authorList>
            <person name="Matsumoto Y."/>
            <person name="Kinjo T."/>
            <person name="Motooka D."/>
            <person name="Nabeya D."/>
            <person name="Jung N."/>
            <person name="Uechi K."/>
            <person name="Horii T."/>
            <person name="Iida T."/>
            <person name="Fujita J."/>
            <person name="Nakamura S."/>
        </authorList>
    </citation>
    <scope>NUCLEOTIDE SEQUENCE [LARGE SCALE GENOMIC DNA]</scope>
    <source>
        <strain evidence="6 9">JCM 12687</strain>
    </source>
</reference>
<dbReference type="InterPro" id="IPR050109">
    <property type="entry name" value="HTH-type_TetR-like_transc_reg"/>
</dbReference>
<keyword evidence="2 4" id="KW-0238">DNA-binding</keyword>
<feature type="domain" description="HTH tetR-type" evidence="5">
    <location>
        <begin position="17"/>
        <end position="77"/>
    </location>
</feature>
<dbReference type="PANTHER" id="PTHR30055:SF234">
    <property type="entry name" value="HTH-TYPE TRANSCRIPTIONAL REGULATOR BETI"/>
    <property type="match status" value="1"/>
</dbReference>